<dbReference type="Pfam" id="PF13193">
    <property type="entry name" value="AMP-binding_C"/>
    <property type="match status" value="1"/>
</dbReference>
<dbReference type="GO" id="GO:0016208">
    <property type="term" value="F:AMP binding"/>
    <property type="evidence" value="ECO:0007669"/>
    <property type="project" value="InterPro"/>
</dbReference>
<evidence type="ECO:0000313" key="9">
    <source>
        <dbReference type="Proteomes" id="UP000887540"/>
    </source>
</evidence>
<evidence type="ECO:0000259" key="8">
    <source>
        <dbReference type="Pfam" id="PF16177"/>
    </source>
</evidence>
<evidence type="ECO:0000256" key="1">
    <source>
        <dbReference type="ARBA" id="ARBA00006432"/>
    </source>
</evidence>
<dbReference type="Pfam" id="PF16177">
    <property type="entry name" value="ACAS_N"/>
    <property type="match status" value="1"/>
</dbReference>
<evidence type="ECO:0000256" key="4">
    <source>
        <dbReference type="ARBA" id="ARBA00022840"/>
    </source>
</evidence>
<evidence type="ECO:0000259" key="7">
    <source>
        <dbReference type="Pfam" id="PF13193"/>
    </source>
</evidence>
<protein>
    <recommendedName>
        <fullName evidence="5">Acetyl-coenzyme A synthetase</fullName>
        <ecNumber evidence="5">6.2.1.1</ecNumber>
    </recommendedName>
</protein>
<dbReference type="Gene3D" id="3.40.50.12780">
    <property type="entry name" value="N-terminal domain of ligase-like"/>
    <property type="match status" value="1"/>
</dbReference>
<dbReference type="InterPro" id="IPR011904">
    <property type="entry name" value="Ac_CoA_lig"/>
</dbReference>
<dbReference type="InterPro" id="IPR000873">
    <property type="entry name" value="AMP-dep_synth/lig_dom"/>
</dbReference>
<accession>A0A914EJ35</accession>
<feature type="domain" description="AMP-dependent synthetase/ligase" evidence="6">
    <location>
        <begin position="62"/>
        <end position="464"/>
    </location>
</feature>
<feature type="domain" description="AMP-binding enzyme C-terminal" evidence="7">
    <location>
        <begin position="519"/>
        <end position="597"/>
    </location>
</feature>
<dbReference type="Pfam" id="PF00501">
    <property type="entry name" value="AMP-binding"/>
    <property type="match status" value="1"/>
</dbReference>
<organism evidence="9 10">
    <name type="scientific">Acrobeloides nanus</name>
    <dbReference type="NCBI Taxonomy" id="290746"/>
    <lineage>
        <taxon>Eukaryota</taxon>
        <taxon>Metazoa</taxon>
        <taxon>Ecdysozoa</taxon>
        <taxon>Nematoda</taxon>
        <taxon>Chromadorea</taxon>
        <taxon>Rhabditida</taxon>
        <taxon>Tylenchina</taxon>
        <taxon>Cephalobomorpha</taxon>
        <taxon>Cephaloboidea</taxon>
        <taxon>Cephalobidae</taxon>
        <taxon>Acrobeloides</taxon>
    </lineage>
</organism>
<dbReference type="Proteomes" id="UP000887540">
    <property type="component" value="Unplaced"/>
</dbReference>
<dbReference type="InterPro" id="IPR045851">
    <property type="entry name" value="AMP-bd_C_sf"/>
</dbReference>
<dbReference type="GO" id="GO:0003987">
    <property type="term" value="F:acetate-CoA ligase activity"/>
    <property type="evidence" value="ECO:0007669"/>
    <property type="project" value="UniProtKB-UniRule"/>
</dbReference>
<dbReference type="Gene3D" id="3.30.300.30">
    <property type="match status" value="1"/>
</dbReference>
<keyword evidence="2 5" id="KW-0436">Ligase</keyword>
<dbReference type="CDD" id="cd05966">
    <property type="entry name" value="ACS"/>
    <property type="match status" value="1"/>
</dbReference>
<dbReference type="AlphaFoldDB" id="A0A914EJ35"/>
<dbReference type="NCBIfam" id="NF001208">
    <property type="entry name" value="PRK00174.1"/>
    <property type="match status" value="1"/>
</dbReference>
<dbReference type="GO" id="GO:0005524">
    <property type="term" value="F:ATP binding"/>
    <property type="evidence" value="ECO:0007669"/>
    <property type="project" value="UniProtKB-UniRule"/>
</dbReference>
<keyword evidence="3 5" id="KW-0547">Nucleotide-binding</keyword>
<dbReference type="SUPFAM" id="SSF56801">
    <property type="entry name" value="Acetyl-CoA synthetase-like"/>
    <property type="match status" value="1"/>
</dbReference>
<comment type="similarity">
    <text evidence="1 5">Belongs to the ATP-dependent AMP-binding enzyme family.</text>
</comment>
<evidence type="ECO:0000256" key="2">
    <source>
        <dbReference type="ARBA" id="ARBA00022598"/>
    </source>
</evidence>
<evidence type="ECO:0000259" key="6">
    <source>
        <dbReference type="Pfam" id="PF00501"/>
    </source>
</evidence>
<reference evidence="10" key="1">
    <citation type="submission" date="2022-11" db="UniProtKB">
        <authorList>
            <consortium name="WormBaseParasite"/>
        </authorList>
    </citation>
    <scope>IDENTIFICATION</scope>
</reference>
<name>A0A914EJ35_9BILA</name>
<evidence type="ECO:0000256" key="3">
    <source>
        <dbReference type="ARBA" id="ARBA00022741"/>
    </source>
</evidence>
<proteinExistence type="inferred from homology"/>
<dbReference type="PANTHER" id="PTHR24095">
    <property type="entry name" value="ACETYL-COENZYME A SYNTHETASE"/>
    <property type="match status" value="1"/>
</dbReference>
<evidence type="ECO:0000313" key="10">
    <source>
        <dbReference type="WBParaSite" id="ACRNAN_scaffold810.g7981.t1"/>
    </source>
</evidence>
<evidence type="ECO:0000256" key="5">
    <source>
        <dbReference type="RuleBase" id="RU361147"/>
    </source>
</evidence>
<dbReference type="InterPro" id="IPR042099">
    <property type="entry name" value="ANL_N_sf"/>
</dbReference>
<dbReference type="InterPro" id="IPR032387">
    <property type="entry name" value="ACAS_N"/>
</dbReference>
<sequence>MEEPNKFWKSVAKELHFEKWSDKGLEYNFDHQKGEVFVKFMEGAKTNMAYNCLERNIQKGLGSKIAYIWEGNEPGDQMTITYQELLEQVSKFAEVLRTKGVKKGDVVAIYLPMTIELPIAMLACARIGAIHSVVFAGFSSDALANRIHQAKAKILITADGFYRGHKAIDLKTLADKAFSICHDQGHDIDSVIMVEHLKRIRTPQGAIPPEVKINKKTDSLWNKEMEAASSKNLQTSKIEWNDSEDPLFILYTSGSTGTPKGLVHTTTGYMTYAYEAAKKIFDSKPDDVFWCTADIGWITGHTFGVYGALLNGMTSMLFEGVPNYPDASRMWQLVEKYKVSKLYTSPTAVRSLMDCPTEMVTDYSRDTLKILGVVGEPINRPAWRWLHKVVGGEKCAIVDTYWQTETGGPMLTPLPGATPTKPGSATMPFFGVDPVLVDDQGVAKKGQIDGNLCFARAWPGMARTIWGDHARFIKTYFSTFPGLYFTGDGARRDQDSYYWVGGRVDDKLNVSGHLLSTSEIECVLTHHPTVQEAAVVAAPHPSKGQVPYAFVVLKQSRTLTADLIHEIKQEVRNKIGPFAAPEVVHGACGLPKTRSGKITRRILRIIAEGDHKANLGDTSTLIDEQVIAHLWETRPDVQFCK</sequence>
<dbReference type="EC" id="6.2.1.1" evidence="5"/>
<dbReference type="InterPro" id="IPR025110">
    <property type="entry name" value="AMP-bd_C"/>
</dbReference>
<feature type="domain" description="Acetyl-coenzyme A synthetase N-terminal" evidence="8">
    <location>
        <begin position="2"/>
        <end position="52"/>
    </location>
</feature>
<keyword evidence="9" id="KW-1185">Reference proteome</keyword>
<dbReference type="PANTHER" id="PTHR24095:SF244">
    <property type="entry name" value="ACETYL-COENZYME A SYNTHETASE"/>
    <property type="match status" value="1"/>
</dbReference>
<dbReference type="FunFam" id="3.40.50.12780:FF:000001">
    <property type="entry name" value="Acetyl-coenzyme A synthetase"/>
    <property type="match status" value="1"/>
</dbReference>
<dbReference type="WBParaSite" id="ACRNAN_scaffold810.g7981.t1">
    <property type="protein sequence ID" value="ACRNAN_scaffold810.g7981.t1"/>
    <property type="gene ID" value="ACRNAN_scaffold810.g7981"/>
</dbReference>
<dbReference type="PROSITE" id="PS00455">
    <property type="entry name" value="AMP_BINDING"/>
    <property type="match status" value="1"/>
</dbReference>
<comment type="catalytic activity">
    <reaction evidence="5">
        <text>acetate + ATP + CoA = acetyl-CoA + AMP + diphosphate</text>
        <dbReference type="Rhea" id="RHEA:23176"/>
        <dbReference type="ChEBI" id="CHEBI:30089"/>
        <dbReference type="ChEBI" id="CHEBI:30616"/>
        <dbReference type="ChEBI" id="CHEBI:33019"/>
        <dbReference type="ChEBI" id="CHEBI:57287"/>
        <dbReference type="ChEBI" id="CHEBI:57288"/>
        <dbReference type="ChEBI" id="CHEBI:456215"/>
        <dbReference type="EC" id="6.2.1.1"/>
    </reaction>
</comment>
<dbReference type="NCBIfam" id="TIGR02188">
    <property type="entry name" value="Ac_CoA_lig_AcsA"/>
    <property type="match status" value="1"/>
</dbReference>
<dbReference type="InterPro" id="IPR020845">
    <property type="entry name" value="AMP-binding_CS"/>
</dbReference>
<keyword evidence="4 5" id="KW-0067">ATP-binding</keyword>
<dbReference type="GO" id="GO:0019427">
    <property type="term" value="P:acetyl-CoA biosynthetic process from acetate"/>
    <property type="evidence" value="ECO:0007669"/>
    <property type="project" value="InterPro"/>
</dbReference>